<accession>A0AAD8UDP0</accession>
<dbReference type="Proteomes" id="UP001244207">
    <property type="component" value="Unassembled WGS sequence"/>
</dbReference>
<keyword evidence="3" id="KW-1185">Reference proteome</keyword>
<proteinExistence type="predicted"/>
<organism evidence="2 3">
    <name type="scientific">Glomerella acutata</name>
    <name type="common">Colletotrichum acutatum</name>
    <dbReference type="NCBI Taxonomy" id="27357"/>
    <lineage>
        <taxon>Eukaryota</taxon>
        <taxon>Fungi</taxon>
        <taxon>Dikarya</taxon>
        <taxon>Ascomycota</taxon>
        <taxon>Pezizomycotina</taxon>
        <taxon>Sordariomycetes</taxon>
        <taxon>Hypocreomycetidae</taxon>
        <taxon>Glomerellales</taxon>
        <taxon>Glomerellaceae</taxon>
        <taxon>Colletotrichum</taxon>
        <taxon>Colletotrichum acutatum species complex</taxon>
    </lineage>
</organism>
<dbReference type="RefSeq" id="XP_060359910.1">
    <property type="nucleotide sequence ID" value="XM_060510848.1"/>
</dbReference>
<dbReference type="AlphaFoldDB" id="A0AAD8UDP0"/>
<evidence type="ECO:0008006" key="4">
    <source>
        <dbReference type="Google" id="ProtNLM"/>
    </source>
</evidence>
<evidence type="ECO:0000313" key="2">
    <source>
        <dbReference type="EMBL" id="KAK1714094.1"/>
    </source>
</evidence>
<evidence type="ECO:0000256" key="1">
    <source>
        <dbReference type="SAM" id="MobiDB-lite"/>
    </source>
</evidence>
<feature type="compositionally biased region" description="Polar residues" evidence="1">
    <location>
        <begin position="66"/>
        <end position="88"/>
    </location>
</feature>
<dbReference type="Gene3D" id="3.30.160.60">
    <property type="entry name" value="Classic Zinc Finger"/>
    <property type="match status" value="1"/>
</dbReference>
<sequence length="202" mass="22188">MTSTEAFVCCGKTFTQKGNHKRHIKTVHSARIGMPCGGRLKPRADNVKRHKTQCKTCKCLRRGHPASQNDLETESKTTWMEDNTSPGSSDPIYKESTRVEGFDSRQMDTGPRTADYIQTVRNFVPATLGSAIPVDNGTLIGLIGSIIESQMPSTLLDTTLSNAMGRHMSVGNGSVAEPSDTYTYYDPYTSDNSFHFEDGNGQ</sequence>
<dbReference type="GeneID" id="85394747"/>
<comment type="caution">
    <text evidence="2">The sequence shown here is derived from an EMBL/GenBank/DDBJ whole genome shotgun (WGS) entry which is preliminary data.</text>
</comment>
<protein>
    <recommendedName>
        <fullName evidence="4">C2H2-type domain-containing protein</fullName>
    </recommendedName>
</protein>
<reference evidence="2" key="1">
    <citation type="submission" date="2021-12" db="EMBL/GenBank/DDBJ databases">
        <title>Comparative genomics, transcriptomics and evolutionary studies reveal genomic signatures of adaptation to plant cell wall in hemibiotrophic fungi.</title>
        <authorList>
            <consortium name="DOE Joint Genome Institute"/>
            <person name="Baroncelli R."/>
            <person name="Diaz J.F."/>
            <person name="Benocci T."/>
            <person name="Peng M."/>
            <person name="Battaglia E."/>
            <person name="Haridas S."/>
            <person name="Andreopoulos W."/>
            <person name="Labutti K."/>
            <person name="Pangilinan J."/>
            <person name="Floch G.L."/>
            <person name="Makela M.R."/>
            <person name="Henrissat B."/>
            <person name="Grigoriev I.V."/>
            <person name="Crouch J.A."/>
            <person name="De Vries R.P."/>
            <person name="Sukno S.A."/>
            <person name="Thon M.R."/>
        </authorList>
    </citation>
    <scope>NUCLEOTIDE SEQUENCE</scope>
    <source>
        <strain evidence="2">CBS 112980</strain>
    </source>
</reference>
<name>A0AAD8UDP0_GLOAC</name>
<feature type="region of interest" description="Disordered" evidence="1">
    <location>
        <begin position="65"/>
        <end position="94"/>
    </location>
</feature>
<evidence type="ECO:0000313" key="3">
    <source>
        <dbReference type="Proteomes" id="UP001244207"/>
    </source>
</evidence>
<gene>
    <name evidence="2" type="ORF">BDZ83DRAFT_656122</name>
</gene>
<dbReference type="EMBL" id="JAHMHS010000132">
    <property type="protein sequence ID" value="KAK1714094.1"/>
    <property type="molecule type" value="Genomic_DNA"/>
</dbReference>